<proteinExistence type="predicted"/>
<dbReference type="SUPFAM" id="SSF56399">
    <property type="entry name" value="ADP-ribosylation"/>
    <property type="match status" value="1"/>
</dbReference>
<name>A0A182D613_BLAVI</name>
<dbReference type="EMBL" id="AP014854">
    <property type="protein sequence ID" value="BAS00604.1"/>
    <property type="molecule type" value="Genomic_DNA"/>
</dbReference>
<reference evidence="1" key="1">
    <citation type="journal article" date="2015" name="Genome Announc.">
        <title>Complete Genome Sequence of the Bacteriochlorophyll b-Producing Photosynthetic Bacterium Blastochloris viridis.</title>
        <authorList>
            <person name="Tsukatani Y."/>
            <person name="Hirose Y."/>
            <person name="Harada J."/>
            <person name="Misawa N."/>
            <person name="Mori K."/>
            <person name="Inoue K."/>
            <person name="Tamiaki H."/>
        </authorList>
    </citation>
    <scope>NUCLEOTIDE SEQUENCE [LARGE SCALE GENOMIC DNA]</scope>
    <source>
        <strain evidence="1">DSM 133</strain>
    </source>
</reference>
<dbReference type="RefSeq" id="WP_236823574.1">
    <property type="nucleotide sequence ID" value="NZ_AP014854.2"/>
</dbReference>
<organism evidence="1">
    <name type="scientific">Blastochloris viridis</name>
    <name type="common">Rhodopseudomonas viridis</name>
    <dbReference type="NCBI Taxonomy" id="1079"/>
    <lineage>
        <taxon>Bacteria</taxon>
        <taxon>Pseudomonadati</taxon>
        <taxon>Pseudomonadota</taxon>
        <taxon>Alphaproteobacteria</taxon>
        <taxon>Hyphomicrobiales</taxon>
        <taxon>Blastochloridaceae</taxon>
        <taxon>Blastochloris</taxon>
    </lineage>
</organism>
<evidence type="ECO:0000313" key="1">
    <source>
        <dbReference type="EMBL" id="BAS00604.1"/>
    </source>
</evidence>
<accession>A0A182D613</accession>
<gene>
    <name evidence="1" type="ORF">BV133_3010</name>
</gene>
<dbReference type="AlphaFoldDB" id="A0A182D613"/>
<sequence length="194" mass="21731">MTALNDGTELLPSNRDFDWLGPGAYFWESDPLRALEWAEWKKGRGDYTEPFVIGAAIDLRNCLDLVARENLELIRKAHSSFVEIQEKAGLPLPENKSAPGQPNADRILRFLDCAVIKHLHSILDNQSAEDLQIEPFDTVRGMFTEGEQIYPGCGFKSRSHVQISVRNLDCILGIFIPRPYPKLPGPGKNGPMSI</sequence>
<protein>
    <submittedName>
        <fullName evidence="1">Uncharacterized protein</fullName>
    </submittedName>
</protein>